<feature type="domain" description="CCHC-type" evidence="2">
    <location>
        <begin position="210"/>
        <end position="223"/>
    </location>
</feature>
<keyword evidence="1" id="KW-0863">Zinc-finger</keyword>
<proteinExistence type="predicted"/>
<dbReference type="InterPro" id="IPR040256">
    <property type="entry name" value="At4g02000-like"/>
</dbReference>
<reference evidence="3" key="1">
    <citation type="journal article" date="2023" name="Plant J.">
        <title>Genome sequences and population genomics provide insights into the demographic history, inbreeding, and mutation load of two 'living fossil' tree species of Dipteronia.</title>
        <authorList>
            <person name="Feng Y."/>
            <person name="Comes H.P."/>
            <person name="Chen J."/>
            <person name="Zhu S."/>
            <person name="Lu R."/>
            <person name="Zhang X."/>
            <person name="Li P."/>
            <person name="Qiu J."/>
            <person name="Olsen K.M."/>
            <person name="Qiu Y."/>
        </authorList>
    </citation>
    <scope>NUCLEOTIDE SEQUENCE</scope>
    <source>
        <strain evidence="3">KIB01</strain>
    </source>
</reference>
<evidence type="ECO:0000259" key="2">
    <source>
        <dbReference type="PROSITE" id="PS50158"/>
    </source>
</evidence>
<name>A0AAD9WY07_9ROSI</name>
<sequence length="404" mass="45231">MSLKEIEKLCASLSLKEREGPMRRLHDELKIVGVQKLGLCLAGRILSLDLINRDAFWLVISKIWRVRGEIEIEAITNNTYAFPFQFHEDRRKVLAGGLWSFDDSLIVLEEPSGKAAITSMKFNSVEFWVQISNIPILCMTKEIGCFLGSIIGDVRDVDTCPSGDCLGKFLRVRVAIEVYKPLRRFLHVDVFRDGEETIMPIQYEKLPNFCYRCGLLGHTIRECLEADKDGSPLDQNMSYGVWMKASILGKTLIQKRWGGCSDSRRGLGNNRSSNLVEEGGGSRGSSNYNLVSNYYNEQRRFSRTHSKGKDVVMGDADGFVAGSLVTNSELISRSEAGLQNGKICVENDISGNLVIDCFKKRKSVIGLEDLGFTILNEASLVDNWMDVLLSEPITSAGINFRFEA</sequence>
<gene>
    <name evidence="3" type="ORF">Ddye_014920</name>
</gene>
<dbReference type="EMBL" id="JANJYI010000005">
    <property type="protein sequence ID" value="KAK2647431.1"/>
    <property type="molecule type" value="Genomic_DNA"/>
</dbReference>
<dbReference type="InterPro" id="IPR001878">
    <property type="entry name" value="Znf_CCHC"/>
</dbReference>
<evidence type="ECO:0000256" key="1">
    <source>
        <dbReference type="PROSITE-ProRule" id="PRU00047"/>
    </source>
</evidence>
<dbReference type="AlphaFoldDB" id="A0AAD9WY07"/>
<dbReference type="Pfam" id="PF14111">
    <property type="entry name" value="DUF4283"/>
    <property type="match status" value="1"/>
</dbReference>
<keyword evidence="1" id="KW-0479">Metal-binding</keyword>
<dbReference type="Proteomes" id="UP001280121">
    <property type="component" value="Unassembled WGS sequence"/>
</dbReference>
<dbReference type="PANTHER" id="PTHR31286">
    <property type="entry name" value="GLYCINE-RICH CELL WALL STRUCTURAL PROTEIN 1.8-LIKE"/>
    <property type="match status" value="1"/>
</dbReference>
<dbReference type="Pfam" id="PF14392">
    <property type="entry name" value="zf-CCHC_4"/>
    <property type="match status" value="1"/>
</dbReference>
<dbReference type="GO" id="GO:0003676">
    <property type="term" value="F:nucleic acid binding"/>
    <property type="evidence" value="ECO:0007669"/>
    <property type="project" value="InterPro"/>
</dbReference>
<evidence type="ECO:0000313" key="3">
    <source>
        <dbReference type="EMBL" id="KAK2647431.1"/>
    </source>
</evidence>
<dbReference type="PANTHER" id="PTHR31286:SF167">
    <property type="entry name" value="OS09G0268800 PROTEIN"/>
    <property type="match status" value="1"/>
</dbReference>
<evidence type="ECO:0000313" key="4">
    <source>
        <dbReference type="Proteomes" id="UP001280121"/>
    </source>
</evidence>
<dbReference type="GO" id="GO:0008270">
    <property type="term" value="F:zinc ion binding"/>
    <property type="evidence" value="ECO:0007669"/>
    <property type="project" value="UniProtKB-KW"/>
</dbReference>
<comment type="caution">
    <text evidence="3">The sequence shown here is derived from an EMBL/GenBank/DDBJ whole genome shotgun (WGS) entry which is preliminary data.</text>
</comment>
<organism evidence="3 4">
    <name type="scientific">Dipteronia dyeriana</name>
    <dbReference type="NCBI Taxonomy" id="168575"/>
    <lineage>
        <taxon>Eukaryota</taxon>
        <taxon>Viridiplantae</taxon>
        <taxon>Streptophyta</taxon>
        <taxon>Embryophyta</taxon>
        <taxon>Tracheophyta</taxon>
        <taxon>Spermatophyta</taxon>
        <taxon>Magnoliopsida</taxon>
        <taxon>eudicotyledons</taxon>
        <taxon>Gunneridae</taxon>
        <taxon>Pentapetalae</taxon>
        <taxon>rosids</taxon>
        <taxon>malvids</taxon>
        <taxon>Sapindales</taxon>
        <taxon>Sapindaceae</taxon>
        <taxon>Hippocastanoideae</taxon>
        <taxon>Acereae</taxon>
        <taxon>Dipteronia</taxon>
    </lineage>
</organism>
<dbReference type="PROSITE" id="PS50158">
    <property type="entry name" value="ZF_CCHC"/>
    <property type="match status" value="1"/>
</dbReference>
<accession>A0AAD9WY07</accession>
<protein>
    <recommendedName>
        <fullName evidence="2">CCHC-type domain-containing protein</fullName>
    </recommendedName>
</protein>
<keyword evidence="4" id="KW-1185">Reference proteome</keyword>
<dbReference type="InterPro" id="IPR025836">
    <property type="entry name" value="Zn_knuckle_CX2CX4HX4C"/>
</dbReference>
<keyword evidence="1" id="KW-0862">Zinc</keyword>
<dbReference type="InterPro" id="IPR025558">
    <property type="entry name" value="DUF4283"/>
</dbReference>